<feature type="binding site" evidence="10">
    <location>
        <begin position="209"/>
        <end position="211"/>
    </location>
    <ligand>
        <name>iminosuccinate</name>
        <dbReference type="ChEBI" id="CHEBI:77875"/>
    </ligand>
</feature>
<gene>
    <name evidence="10" type="primary">nadA</name>
    <name evidence="11" type="ORF">BZG02_19210</name>
</gene>
<keyword evidence="12" id="KW-1185">Reference proteome</keyword>
<reference evidence="11 12" key="1">
    <citation type="journal article" date="2017" name="Front. Microbiol.">
        <title>Labilibaculum manganireducens gen. nov., sp. nov. and Labilibaculum filiforme sp. nov., Novel Bacteroidetes Isolated from Subsurface Sediments of the Baltic Sea.</title>
        <authorList>
            <person name="Vandieken V."/>
            <person name="Marshall I.P."/>
            <person name="Niemann H."/>
            <person name="Engelen B."/>
            <person name="Cypionka H."/>
        </authorList>
    </citation>
    <scope>NUCLEOTIDE SEQUENCE [LARGE SCALE GENOMIC DNA]</scope>
    <source>
        <strain evidence="11 12">59.16B</strain>
    </source>
</reference>
<protein>
    <recommendedName>
        <fullName evidence="2 10">Quinolinate synthase</fullName>
        <ecNumber evidence="2 10">2.5.1.72</ecNumber>
    </recommendedName>
</protein>
<comment type="subcellular location">
    <subcellularLocation>
        <location evidence="10">Cytoplasm</location>
    </subcellularLocation>
</comment>
<keyword evidence="5 10" id="KW-0662">Pyridine nucleotide biosynthesis</keyword>
<dbReference type="GO" id="GO:0005829">
    <property type="term" value="C:cytosol"/>
    <property type="evidence" value="ECO:0007669"/>
    <property type="project" value="TreeGrafter"/>
</dbReference>
<dbReference type="InterPro" id="IPR036094">
    <property type="entry name" value="NadA_sf"/>
</dbReference>
<keyword evidence="9 10" id="KW-0411">Iron-sulfur</keyword>
<keyword evidence="4 10" id="KW-0963">Cytoplasm</keyword>
<keyword evidence="6 10" id="KW-0808">Transferase</keyword>
<evidence type="ECO:0000313" key="11">
    <source>
        <dbReference type="EMBL" id="PKQ60483.1"/>
    </source>
</evidence>
<dbReference type="PANTHER" id="PTHR30573:SF0">
    <property type="entry name" value="QUINOLINATE SYNTHASE, CHLOROPLASTIC"/>
    <property type="match status" value="1"/>
</dbReference>
<evidence type="ECO:0000256" key="2">
    <source>
        <dbReference type="ARBA" id="ARBA00012669"/>
    </source>
</evidence>
<evidence type="ECO:0000256" key="6">
    <source>
        <dbReference type="ARBA" id="ARBA00022679"/>
    </source>
</evidence>
<dbReference type="EC" id="2.5.1.72" evidence="2 10"/>
<dbReference type="Pfam" id="PF02445">
    <property type="entry name" value="NadA"/>
    <property type="match status" value="1"/>
</dbReference>
<feature type="binding site" evidence="10">
    <location>
        <position position="97"/>
    </location>
    <ligand>
        <name>[4Fe-4S] cluster</name>
        <dbReference type="ChEBI" id="CHEBI:49883"/>
    </ligand>
</feature>
<name>A0A2N3HR04_9BACT</name>
<comment type="caution">
    <text evidence="11">The sequence shown here is derived from an EMBL/GenBank/DDBJ whole genome shotgun (WGS) entry which is preliminary data.</text>
</comment>
<dbReference type="NCBIfam" id="NF006879">
    <property type="entry name" value="PRK09375.1-4"/>
    <property type="match status" value="1"/>
</dbReference>
<keyword evidence="7 10" id="KW-0479">Metal-binding</keyword>
<keyword evidence="3 10" id="KW-0004">4Fe-4S</keyword>
<dbReference type="InterPro" id="IPR003473">
    <property type="entry name" value="NadA"/>
</dbReference>
<evidence type="ECO:0000256" key="8">
    <source>
        <dbReference type="ARBA" id="ARBA00023004"/>
    </source>
</evidence>
<evidence type="ECO:0000256" key="3">
    <source>
        <dbReference type="ARBA" id="ARBA00022485"/>
    </source>
</evidence>
<dbReference type="GO" id="GO:0034628">
    <property type="term" value="P:'de novo' NAD+ biosynthetic process from L-aspartate"/>
    <property type="evidence" value="ECO:0007669"/>
    <property type="project" value="TreeGrafter"/>
</dbReference>
<dbReference type="EMBL" id="MVDD01000025">
    <property type="protein sequence ID" value="PKQ60483.1"/>
    <property type="molecule type" value="Genomic_DNA"/>
</dbReference>
<feature type="binding site" evidence="10">
    <location>
        <position position="140"/>
    </location>
    <ligand>
        <name>iminosuccinate</name>
        <dbReference type="ChEBI" id="CHEBI:77875"/>
    </ligand>
</feature>
<evidence type="ECO:0000256" key="5">
    <source>
        <dbReference type="ARBA" id="ARBA00022642"/>
    </source>
</evidence>
<feature type="binding site" evidence="10">
    <location>
        <position position="276"/>
    </location>
    <ligand>
        <name>[4Fe-4S] cluster</name>
        <dbReference type="ChEBI" id="CHEBI:49883"/>
    </ligand>
</feature>
<dbReference type="NCBIfam" id="NF006878">
    <property type="entry name" value="PRK09375.1-2"/>
    <property type="match status" value="1"/>
</dbReference>
<evidence type="ECO:0000256" key="1">
    <source>
        <dbReference type="ARBA" id="ARBA00005065"/>
    </source>
</evidence>
<evidence type="ECO:0000256" key="10">
    <source>
        <dbReference type="HAMAP-Rule" id="MF_00568"/>
    </source>
</evidence>
<dbReference type="AlphaFoldDB" id="A0A2N3HR04"/>
<evidence type="ECO:0000313" key="12">
    <source>
        <dbReference type="Proteomes" id="UP000233535"/>
    </source>
</evidence>
<feature type="binding site" evidence="10">
    <location>
        <position position="52"/>
    </location>
    <ligand>
        <name>iminosuccinate</name>
        <dbReference type="ChEBI" id="CHEBI:77875"/>
    </ligand>
</feature>
<feature type="binding site" evidence="10">
    <location>
        <begin position="123"/>
        <end position="125"/>
    </location>
    <ligand>
        <name>iminosuccinate</name>
        <dbReference type="ChEBI" id="CHEBI:77875"/>
    </ligand>
</feature>
<dbReference type="UniPathway" id="UPA00253">
    <property type="reaction ID" value="UER00327"/>
</dbReference>
<sequence>MCIGINPTRESVNIYLMRDKVLQLAKEKNAVILAHYYQTPDIQEIADFKGDSLALAQRASEVDADIILFAGVHFMAETAKILNPTRKVLLPDLEAGCSLAESCPADDFRKFKALHPDHIVISYINCTAEIKTLSDVICTSGNAVQIVESFPKEQKIIFAPDKNLGRYINEVTGRQMILWDGACEVHDILSSERIIKMKIENPDALLIAHPECAHPVLLLADFVGSTTAMLDFTKNNKSKKFIVATETGILHQMKKDSPDKEFLIVPADETCSCNDCAYMKLNTMEKLYLALKNEQPEIILPADVMEKAKAPIVRMLDLSRHLIK</sequence>
<evidence type="ECO:0000256" key="4">
    <source>
        <dbReference type="ARBA" id="ARBA00022490"/>
    </source>
</evidence>
<accession>A0A2N3HR04</accession>
<dbReference type="GO" id="GO:0051539">
    <property type="term" value="F:4 iron, 4 sulfur cluster binding"/>
    <property type="evidence" value="ECO:0007669"/>
    <property type="project" value="UniProtKB-KW"/>
</dbReference>
<organism evidence="11 12">
    <name type="scientific">Labilibaculum filiforme</name>
    <dbReference type="NCBI Taxonomy" id="1940526"/>
    <lineage>
        <taxon>Bacteria</taxon>
        <taxon>Pseudomonadati</taxon>
        <taxon>Bacteroidota</taxon>
        <taxon>Bacteroidia</taxon>
        <taxon>Marinilabiliales</taxon>
        <taxon>Marinifilaceae</taxon>
        <taxon>Labilibaculum</taxon>
    </lineage>
</organism>
<comment type="catalytic activity">
    <reaction evidence="10">
        <text>iminosuccinate + dihydroxyacetone phosphate = quinolinate + phosphate + 2 H2O + H(+)</text>
        <dbReference type="Rhea" id="RHEA:25888"/>
        <dbReference type="ChEBI" id="CHEBI:15377"/>
        <dbReference type="ChEBI" id="CHEBI:15378"/>
        <dbReference type="ChEBI" id="CHEBI:29959"/>
        <dbReference type="ChEBI" id="CHEBI:43474"/>
        <dbReference type="ChEBI" id="CHEBI:57642"/>
        <dbReference type="ChEBI" id="CHEBI:77875"/>
        <dbReference type="EC" id="2.5.1.72"/>
    </reaction>
</comment>
<feature type="binding site" evidence="10">
    <location>
        <position position="226"/>
    </location>
    <ligand>
        <name>iminosuccinate</name>
        <dbReference type="ChEBI" id="CHEBI:77875"/>
    </ligand>
</feature>
<dbReference type="PANTHER" id="PTHR30573">
    <property type="entry name" value="QUINOLINATE SYNTHETASE A"/>
    <property type="match status" value="1"/>
</dbReference>
<dbReference type="InterPro" id="IPR023066">
    <property type="entry name" value="Quinolinate_synth_type2"/>
</dbReference>
<dbReference type="FunFam" id="3.40.50.10800:FF:000003">
    <property type="entry name" value="Quinolinate synthase A"/>
    <property type="match status" value="1"/>
</dbReference>
<dbReference type="NCBIfam" id="TIGR00550">
    <property type="entry name" value="nadA"/>
    <property type="match status" value="1"/>
</dbReference>
<dbReference type="Proteomes" id="UP000233535">
    <property type="component" value="Unassembled WGS sequence"/>
</dbReference>
<keyword evidence="8 10" id="KW-0408">Iron</keyword>
<feature type="binding site" evidence="10">
    <location>
        <position position="183"/>
    </location>
    <ligand>
        <name>[4Fe-4S] cluster</name>
        <dbReference type="ChEBI" id="CHEBI:49883"/>
    </ligand>
</feature>
<comment type="function">
    <text evidence="10">Catalyzes the condensation of iminoaspartate with dihydroxyacetone phosphate to form quinolinate.</text>
</comment>
<comment type="pathway">
    <text evidence="1 10">Cofactor biosynthesis; NAD(+) biosynthesis; quinolinate from iminoaspartate: step 1/1.</text>
</comment>
<comment type="similarity">
    <text evidence="10">Belongs to the quinolinate synthase family. Type 2 subfamily.</text>
</comment>
<evidence type="ECO:0000256" key="7">
    <source>
        <dbReference type="ARBA" id="ARBA00022723"/>
    </source>
</evidence>
<evidence type="ECO:0000256" key="9">
    <source>
        <dbReference type="ARBA" id="ARBA00023014"/>
    </source>
</evidence>
<dbReference type="Gene3D" id="3.40.50.10800">
    <property type="entry name" value="NadA-like"/>
    <property type="match status" value="3"/>
</dbReference>
<dbReference type="HAMAP" id="MF_00568">
    <property type="entry name" value="NadA_type2"/>
    <property type="match status" value="1"/>
</dbReference>
<dbReference type="SUPFAM" id="SSF142754">
    <property type="entry name" value="NadA-like"/>
    <property type="match status" value="1"/>
</dbReference>
<dbReference type="GO" id="GO:0046872">
    <property type="term" value="F:metal ion binding"/>
    <property type="evidence" value="ECO:0007669"/>
    <property type="project" value="UniProtKB-KW"/>
</dbReference>
<dbReference type="GO" id="GO:0008987">
    <property type="term" value="F:quinolinate synthetase A activity"/>
    <property type="evidence" value="ECO:0007669"/>
    <property type="project" value="UniProtKB-UniRule"/>
</dbReference>
<comment type="cofactor">
    <cofactor evidence="10">
        <name>[4Fe-4S] cluster</name>
        <dbReference type="ChEBI" id="CHEBI:49883"/>
    </cofactor>
    <text evidence="10">Binds 1 [4Fe-4S] cluster per subunit.</text>
</comment>
<proteinExistence type="inferred from homology"/>
<feature type="binding site" evidence="10">
    <location>
        <position position="35"/>
    </location>
    <ligand>
        <name>iminosuccinate</name>
        <dbReference type="ChEBI" id="CHEBI:77875"/>
    </ligand>
</feature>